<dbReference type="GO" id="GO:0016787">
    <property type="term" value="F:hydrolase activity"/>
    <property type="evidence" value="ECO:0007669"/>
    <property type="project" value="UniProtKB-KW"/>
</dbReference>
<proteinExistence type="predicted"/>
<comment type="caution">
    <text evidence="2">The sequence shown here is derived from an EMBL/GenBank/DDBJ whole genome shotgun (WGS) entry which is preliminary data.</text>
</comment>
<evidence type="ECO:0000259" key="1">
    <source>
        <dbReference type="PROSITE" id="PS50969"/>
    </source>
</evidence>
<dbReference type="InterPro" id="IPR036412">
    <property type="entry name" value="HAD-like_sf"/>
</dbReference>
<dbReference type="InterPro" id="IPR023214">
    <property type="entry name" value="HAD_sf"/>
</dbReference>
<sequence>MKKPLILIDLDGVLNSYKGDYKENHIPKPQKGVWEFLEDLSKNYIIKIFTTRKKDLVESWLKKHNLDKYINDITNVKEPAFFYVDDRSITYSGDYKELQRAIIDFKPHWKLKQNNDNRA</sequence>
<name>A0A9D1FHG1_9BACT</name>
<dbReference type="Proteomes" id="UP000886865">
    <property type="component" value="Unassembled WGS sequence"/>
</dbReference>
<dbReference type="SUPFAM" id="SSF56784">
    <property type="entry name" value="HAD-like"/>
    <property type="match status" value="1"/>
</dbReference>
<reference evidence="2" key="2">
    <citation type="journal article" date="2021" name="PeerJ">
        <title>Extensive microbial diversity within the chicken gut microbiome revealed by metagenomics and culture.</title>
        <authorList>
            <person name="Gilroy R."/>
            <person name="Ravi A."/>
            <person name="Getino M."/>
            <person name="Pursley I."/>
            <person name="Horton D.L."/>
            <person name="Alikhan N.F."/>
            <person name="Baker D."/>
            <person name="Gharbi K."/>
            <person name="Hall N."/>
            <person name="Watson M."/>
            <person name="Adriaenssens E.M."/>
            <person name="Foster-Nyarko E."/>
            <person name="Jarju S."/>
            <person name="Secka A."/>
            <person name="Antonio M."/>
            <person name="Oren A."/>
            <person name="Chaudhuri R.R."/>
            <person name="La Ragione R."/>
            <person name="Hildebrand F."/>
            <person name="Pallen M.J."/>
        </authorList>
    </citation>
    <scope>NUCLEOTIDE SEQUENCE</scope>
    <source>
        <strain evidence="2">CHK152-2871</strain>
    </source>
</reference>
<dbReference type="EMBL" id="DVJQ01000019">
    <property type="protein sequence ID" value="HIS73804.1"/>
    <property type="molecule type" value="Genomic_DNA"/>
</dbReference>
<dbReference type="PROSITE" id="PS50969">
    <property type="entry name" value="FCP1"/>
    <property type="match status" value="1"/>
</dbReference>
<dbReference type="AlphaFoldDB" id="A0A9D1FHG1"/>
<reference evidence="2" key="1">
    <citation type="submission" date="2020-10" db="EMBL/GenBank/DDBJ databases">
        <authorList>
            <person name="Gilroy R."/>
        </authorList>
    </citation>
    <scope>NUCLEOTIDE SEQUENCE</scope>
    <source>
        <strain evidence="2">CHK152-2871</strain>
    </source>
</reference>
<accession>A0A9D1FHG1</accession>
<dbReference type="Gene3D" id="3.40.50.1000">
    <property type="entry name" value="HAD superfamily/HAD-like"/>
    <property type="match status" value="1"/>
</dbReference>
<protein>
    <submittedName>
        <fullName evidence="2">HAD hydrolase-like protein</fullName>
    </submittedName>
</protein>
<organism evidence="2 3">
    <name type="scientific">Candidatus Galligastranaerophilus intestinavium</name>
    <dbReference type="NCBI Taxonomy" id="2840836"/>
    <lineage>
        <taxon>Bacteria</taxon>
        <taxon>Candidatus Galligastranaerophilus</taxon>
    </lineage>
</organism>
<feature type="domain" description="FCP1 homology" evidence="1">
    <location>
        <begin position="1"/>
        <end position="119"/>
    </location>
</feature>
<keyword evidence="2" id="KW-0378">Hydrolase</keyword>
<evidence type="ECO:0000313" key="2">
    <source>
        <dbReference type="EMBL" id="HIS73804.1"/>
    </source>
</evidence>
<evidence type="ECO:0000313" key="3">
    <source>
        <dbReference type="Proteomes" id="UP000886865"/>
    </source>
</evidence>
<dbReference type="InterPro" id="IPR004274">
    <property type="entry name" value="FCP1_dom"/>
</dbReference>
<gene>
    <name evidence="2" type="ORF">IAA86_02140</name>
</gene>